<protein>
    <submittedName>
        <fullName evidence="1">Uncharacterized protein</fullName>
    </submittedName>
</protein>
<evidence type="ECO:0000313" key="1">
    <source>
        <dbReference type="EMBL" id="CAK9208819.1"/>
    </source>
</evidence>
<keyword evidence="2" id="KW-1185">Reference proteome</keyword>
<reference evidence="1" key="1">
    <citation type="submission" date="2024-02" db="EMBL/GenBank/DDBJ databases">
        <authorList>
            <consortium name="ELIXIR-Norway"/>
            <consortium name="Elixir Norway"/>
        </authorList>
    </citation>
    <scope>NUCLEOTIDE SEQUENCE</scope>
</reference>
<organism evidence="1 2">
    <name type="scientific">Sphagnum troendelagicum</name>
    <dbReference type="NCBI Taxonomy" id="128251"/>
    <lineage>
        <taxon>Eukaryota</taxon>
        <taxon>Viridiplantae</taxon>
        <taxon>Streptophyta</taxon>
        <taxon>Embryophyta</taxon>
        <taxon>Bryophyta</taxon>
        <taxon>Sphagnophytina</taxon>
        <taxon>Sphagnopsida</taxon>
        <taxon>Sphagnales</taxon>
        <taxon>Sphagnaceae</taxon>
        <taxon>Sphagnum</taxon>
    </lineage>
</organism>
<dbReference type="Proteomes" id="UP001497512">
    <property type="component" value="Chromosome 17"/>
</dbReference>
<accession>A0ABP0TZP2</accession>
<dbReference type="InterPro" id="IPR050796">
    <property type="entry name" value="SCF_F-box_component"/>
</dbReference>
<dbReference type="PANTHER" id="PTHR31672">
    <property type="entry name" value="BNACNNG10540D PROTEIN"/>
    <property type="match status" value="1"/>
</dbReference>
<evidence type="ECO:0000313" key="2">
    <source>
        <dbReference type="Proteomes" id="UP001497512"/>
    </source>
</evidence>
<dbReference type="EMBL" id="OZ019909">
    <property type="protein sequence ID" value="CAK9208819.1"/>
    <property type="molecule type" value="Genomic_DNA"/>
</dbReference>
<proteinExistence type="predicted"/>
<gene>
    <name evidence="1" type="ORF">CSSPTR1EN2_LOCUS9374</name>
</gene>
<name>A0ABP0TZP2_9BRYO</name>
<sequence>MSILGPNCLPSNLIEQATFICQQLTTRNWDLLLHPRLLGACMVLMPMEKLATAWDEMHPLDSQDHVMINNFRVELWSPLMFLHRESRIYKRYFPVVIERFSHKVLAFDQLTREQNLNMCEKNPYIGWFGFPSLDWIHDYLMDHVIAASNGLLVIDSGKEPSSKCKKKKHPRQKVPNHEFWNQTENFSLKGQSLLVVCNALTKEYKILPPLVNKLITGKVGVLSFDNATRDIYHLIIIGWVYEQLTSEQRAQMNATYGIGVYASNNIHKMVLAIYSSQQNIWVHLDSIDHARPAHQPNKGGHICCVVINRNVYFGGFRIQPVVTRIDDVETPALFYINATLNHAQRLVFNFSVQSVWNNIPIVEPPKVVRVGANKIYAATRQITNKMISNGKILLVEVILNDDWAPTGVYGMVPNGMMPDSYVMKLYINEFALSQVTLYDIVGGDNLIAFFAAKLSSPNIVFYNIERAEWTNIIIPMNNCNPTRIKSRIGYFDYMEGSYEPNWRATP</sequence>